<proteinExistence type="predicted"/>
<dbReference type="PANTHER" id="PTHR37516">
    <property type="entry name" value="SCA1 COMPLEX SCAFFOLD PROTEIN SCAA"/>
    <property type="match status" value="1"/>
</dbReference>
<evidence type="ECO:0000313" key="1">
    <source>
        <dbReference type="EMBL" id="KAK8870521.1"/>
    </source>
</evidence>
<organism evidence="1 2">
    <name type="scientific">Tritrichomonas musculus</name>
    <dbReference type="NCBI Taxonomy" id="1915356"/>
    <lineage>
        <taxon>Eukaryota</taxon>
        <taxon>Metamonada</taxon>
        <taxon>Parabasalia</taxon>
        <taxon>Tritrichomonadida</taxon>
        <taxon>Tritrichomonadidae</taxon>
        <taxon>Tritrichomonas</taxon>
    </lineage>
</organism>
<dbReference type="InterPro" id="IPR037474">
    <property type="entry name" value="ScaA"/>
</dbReference>
<sequence length="802" mass="92372">MQRISYASPSGEMFDQNFQRLEQENLYFPTFPPMPTGPLQVESEDKQVVSEAECYEREEYSKMCKMWKEMTKTGIIYPVPVSLSVYIPADHFIPTPSMRNVNPKKDPPIASASLDLFNHILSGDSIIDQTVQGLRNTQIPISEYIKDEKRWGSALIPMEPNPNLYPDYVLYKNALQLWSTNTECEINDSSDLVQYGLPLTDYQPSSLITHGLKFAKSELKPIPKSKKRSNSFNPDFFKQIIGNKKPELFGEKRYFLKSSFPFLFDKKSASRSHKQKHIRYFSNSKLIASDNLSLDSFENGLYMTDLVSISELQKYSKFPNIPPNENFPSYKVPKQITVGFQYSLRCFLEETPAGYEYTLFHFVCTAVNLFPSQMIPLLSVDPRISPVAKVAELYCNYGLVYCNIFPFELTNLNLEQSFKNLLIFLYGIQTLYVLRLFYSRENSKKLIDLINKQASDIKKSCSDFLNNNFSQIESDLIHTDTNAIHLLIEYFPIEFANKFESFLSYLGSLDSKEFGYIAAHIFERSGSPPSVPQFVRRFIENSTSYIKNYRLIVACGEINQHQKKYQSFTKVCYLLSYILKFKNNEKVDVSPDAVMSMLGAVNQLASINSKIAAPLATSIFSFFTRKIDCKGYKTMKDIFINSVMTIFEYHDLSHSILIELFYILQGYLKVSTYEVFENFFVQILVDKMTSDNNKISREAWRLFRNIACSEFAKKISKSQEFKNRIDSIPINKLTIPAKLILLLIVKKSLLELPSSETYKPKNIVLIASMFNHVDANALTQSIIKQPKFKYENKIVQTILNGK</sequence>
<comment type="caution">
    <text evidence="1">The sequence shown here is derived from an EMBL/GenBank/DDBJ whole genome shotgun (WGS) entry which is preliminary data.</text>
</comment>
<evidence type="ECO:0000313" key="2">
    <source>
        <dbReference type="Proteomes" id="UP001470230"/>
    </source>
</evidence>
<keyword evidence="2" id="KW-1185">Reference proteome</keyword>
<dbReference type="PANTHER" id="PTHR37516:SF1">
    <property type="entry name" value="SCA1 COMPLEX SCAFFOLD PROTEIN SCAA"/>
    <property type="match status" value="1"/>
</dbReference>
<protein>
    <submittedName>
        <fullName evidence="1">Uncharacterized protein</fullName>
    </submittedName>
</protein>
<dbReference type="Proteomes" id="UP001470230">
    <property type="component" value="Unassembled WGS sequence"/>
</dbReference>
<reference evidence="1 2" key="1">
    <citation type="submission" date="2024-04" db="EMBL/GenBank/DDBJ databases">
        <title>Tritrichomonas musculus Genome.</title>
        <authorList>
            <person name="Alves-Ferreira E."/>
            <person name="Grigg M."/>
            <person name="Lorenzi H."/>
            <person name="Galac M."/>
        </authorList>
    </citation>
    <scope>NUCLEOTIDE SEQUENCE [LARGE SCALE GENOMIC DNA]</scope>
    <source>
        <strain evidence="1 2">EAF2021</strain>
    </source>
</reference>
<name>A0ABR2IYY5_9EUKA</name>
<dbReference type="EMBL" id="JAPFFF010000014">
    <property type="protein sequence ID" value="KAK8870521.1"/>
    <property type="molecule type" value="Genomic_DNA"/>
</dbReference>
<accession>A0ABR2IYY5</accession>
<gene>
    <name evidence="1" type="ORF">M9Y10_008405</name>
</gene>